<dbReference type="PANTHER" id="PTHR43065:SF10">
    <property type="entry name" value="PEROXIDE STRESS-ACTIVATED HISTIDINE KINASE MAK3"/>
    <property type="match status" value="1"/>
</dbReference>
<evidence type="ECO:0000256" key="1">
    <source>
        <dbReference type="ARBA" id="ARBA00000085"/>
    </source>
</evidence>
<evidence type="ECO:0000256" key="3">
    <source>
        <dbReference type="ARBA" id="ARBA00022553"/>
    </source>
</evidence>
<dbReference type="NCBIfam" id="TIGR00229">
    <property type="entry name" value="sensory_box"/>
    <property type="match status" value="1"/>
</dbReference>
<dbReference type="InterPro" id="IPR036890">
    <property type="entry name" value="HATPase_C_sf"/>
</dbReference>
<keyword evidence="7" id="KW-0067">ATP-binding</keyword>
<sequence>MTDGKTAVPPAARAPKLPRGLWLDLGRGGAAAAVMLGLCAVLDLPPLDAPGLLLLLLGIVAVSGLGLAAALAALVVGLGGGVLMAALLPDFGPLNWPGATLFPIVGCGIVVLGERLRRTRLDAAARTRDLLAREAHLSSILSTVPDAMVVIDERGVMQSFSATAERLFGYSAEEALGQNVSILMPSPHREGHDGYIGRYLKTGEQRIIGIGRVVVGERKDGSTFPMELSVGEMRSASRRFFTGFIRDLTERQETEARLQELQAELVHISRLTAMGEMASTLAHELNQPLSAIANYIKGSRRLLDGGAVRTEMLQGALEKAGEQALRAGQIIRRLRDFVSRGESERRLESLSKMVEEASALALVGAKEHGIQVRFHYDPKCDVVLADKVQVQQVLLNLMRNALEAMMGAPRRQLLVQSEPAEDDMVMVSVIDTGSGISPEISHQLFTPFVTTKRHGMGVGLSISRTIIEAHGGRIWAEPNPLGGSIFRFTLRLVSEGAPADV</sequence>
<evidence type="ECO:0000259" key="12">
    <source>
        <dbReference type="PROSITE" id="PS50113"/>
    </source>
</evidence>
<dbReference type="InterPro" id="IPR036097">
    <property type="entry name" value="HisK_dim/P_sf"/>
</dbReference>
<dbReference type="PROSITE" id="PS50112">
    <property type="entry name" value="PAS"/>
    <property type="match status" value="1"/>
</dbReference>
<dbReference type="Gene3D" id="6.10.250.2580">
    <property type="match status" value="1"/>
</dbReference>
<dbReference type="Gene3D" id="3.30.450.20">
    <property type="entry name" value="PAS domain"/>
    <property type="match status" value="1"/>
</dbReference>
<dbReference type="Pfam" id="PF00512">
    <property type="entry name" value="HisKA"/>
    <property type="match status" value="1"/>
</dbReference>
<accession>A0ABU0LF10</accession>
<evidence type="ECO:0000256" key="9">
    <source>
        <dbReference type="SAM" id="Phobius"/>
    </source>
</evidence>
<dbReference type="EMBL" id="JAUSVY010000005">
    <property type="protein sequence ID" value="MDQ0505735.1"/>
    <property type="molecule type" value="Genomic_DNA"/>
</dbReference>
<evidence type="ECO:0000256" key="6">
    <source>
        <dbReference type="ARBA" id="ARBA00022777"/>
    </source>
</evidence>
<name>A0ABU0LF10_XANAG</name>
<dbReference type="Proteomes" id="UP001241747">
    <property type="component" value="Unassembled WGS sequence"/>
</dbReference>
<dbReference type="InterPro" id="IPR013767">
    <property type="entry name" value="PAS_fold"/>
</dbReference>
<keyword evidence="9" id="KW-0472">Membrane</keyword>
<feature type="domain" description="Histidine kinase" evidence="10">
    <location>
        <begin position="280"/>
        <end position="494"/>
    </location>
</feature>
<comment type="caution">
    <text evidence="13">The sequence shown here is derived from an EMBL/GenBank/DDBJ whole genome shotgun (WGS) entry which is preliminary data.</text>
</comment>
<dbReference type="Pfam" id="PF00989">
    <property type="entry name" value="PAS"/>
    <property type="match status" value="1"/>
</dbReference>
<dbReference type="Pfam" id="PF02518">
    <property type="entry name" value="HATPase_c"/>
    <property type="match status" value="1"/>
</dbReference>
<evidence type="ECO:0000256" key="8">
    <source>
        <dbReference type="ARBA" id="ARBA00023012"/>
    </source>
</evidence>
<dbReference type="PRINTS" id="PR00344">
    <property type="entry name" value="BCTRLSENSOR"/>
</dbReference>
<evidence type="ECO:0000256" key="4">
    <source>
        <dbReference type="ARBA" id="ARBA00022679"/>
    </source>
</evidence>
<dbReference type="SMART" id="SM00388">
    <property type="entry name" value="HisKA"/>
    <property type="match status" value="1"/>
</dbReference>
<evidence type="ECO:0000313" key="14">
    <source>
        <dbReference type="Proteomes" id="UP001241747"/>
    </source>
</evidence>
<feature type="transmembrane region" description="Helical" evidence="9">
    <location>
        <begin position="52"/>
        <end position="76"/>
    </location>
</feature>
<dbReference type="InterPro" id="IPR000700">
    <property type="entry name" value="PAS-assoc_C"/>
</dbReference>
<dbReference type="RefSeq" id="WP_419836124.1">
    <property type="nucleotide sequence ID" value="NZ_JABWGX010000010.1"/>
</dbReference>
<keyword evidence="14" id="KW-1185">Reference proteome</keyword>
<feature type="transmembrane region" description="Helical" evidence="9">
    <location>
        <begin position="96"/>
        <end position="113"/>
    </location>
</feature>
<dbReference type="InterPro" id="IPR035965">
    <property type="entry name" value="PAS-like_dom_sf"/>
</dbReference>
<feature type="domain" description="PAS" evidence="11">
    <location>
        <begin position="133"/>
        <end position="203"/>
    </location>
</feature>
<dbReference type="SUPFAM" id="SSF55874">
    <property type="entry name" value="ATPase domain of HSP90 chaperone/DNA topoisomerase II/histidine kinase"/>
    <property type="match status" value="1"/>
</dbReference>
<reference evidence="13 14" key="1">
    <citation type="submission" date="2023-07" db="EMBL/GenBank/DDBJ databases">
        <title>Genomic Encyclopedia of Type Strains, Phase IV (KMG-IV): sequencing the most valuable type-strain genomes for metagenomic binning, comparative biology and taxonomic classification.</title>
        <authorList>
            <person name="Goeker M."/>
        </authorList>
    </citation>
    <scope>NUCLEOTIDE SEQUENCE [LARGE SCALE GENOMIC DNA]</scope>
    <source>
        <strain evidence="13 14">DSM 3770</strain>
    </source>
</reference>
<keyword evidence="9" id="KW-1133">Transmembrane helix</keyword>
<keyword evidence="5" id="KW-0547">Nucleotide-binding</keyword>
<evidence type="ECO:0000259" key="10">
    <source>
        <dbReference type="PROSITE" id="PS50109"/>
    </source>
</evidence>
<dbReference type="SUPFAM" id="SSF55785">
    <property type="entry name" value="PYP-like sensor domain (PAS domain)"/>
    <property type="match status" value="1"/>
</dbReference>
<dbReference type="SUPFAM" id="SSF47384">
    <property type="entry name" value="Homodimeric domain of signal transducing histidine kinase"/>
    <property type="match status" value="1"/>
</dbReference>
<dbReference type="CDD" id="cd00082">
    <property type="entry name" value="HisKA"/>
    <property type="match status" value="1"/>
</dbReference>
<proteinExistence type="predicted"/>
<evidence type="ECO:0000256" key="5">
    <source>
        <dbReference type="ARBA" id="ARBA00022741"/>
    </source>
</evidence>
<dbReference type="Gene3D" id="1.10.287.130">
    <property type="match status" value="1"/>
</dbReference>
<keyword evidence="4 13" id="KW-0808">Transferase</keyword>
<dbReference type="Gene3D" id="3.30.565.10">
    <property type="entry name" value="Histidine kinase-like ATPase, C-terminal domain"/>
    <property type="match status" value="1"/>
</dbReference>
<keyword evidence="3" id="KW-0597">Phosphoprotein</keyword>
<keyword evidence="9" id="KW-0812">Transmembrane</keyword>
<dbReference type="CDD" id="cd00130">
    <property type="entry name" value="PAS"/>
    <property type="match status" value="1"/>
</dbReference>
<dbReference type="SMART" id="SM00091">
    <property type="entry name" value="PAS"/>
    <property type="match status" value="1"/>
</dbReference>
<gene>
    <name evidence="13" type="ORF">QOZ94_002535</name>
</gene>
<dbReference type="GO" id="GO:0004673">
    <property type="term" value="F:protein histidine kinase activity"/>
    <property type="evidence" value="ECO:0007669"/>
    <property type="project" value="UniProtKB-EC"/>
</dbReference>
<protein>
    <recommendedName>
        <fullName evidence="2">histidine kinase</fullName>
        <ecNumber evidence="2">2.7.13.3</ecNumber>
    </recommendedName>
</protein>
<evidence type="ECO:0000256" key="2">
    <source>
        <dbReference type="ARBA" id="ARBA00012438"/>
    </source>
</evidence>
<evidence type="ECO:0000256" key="7">
    <source>
        <dbReference type="ARBA" id="ARBA00022840"/>
    </source>
</evidence>
<feature type="domain" description="PAC" evidence="12">
    <location>
        <begin position="201"/>
        <end position="260"/>
    </location>
</feature>
<dbReference type="InterPro" id="IPR003661">
    <property type="entry name" value="HisK_dim/P_dom"/>
</dbReference>
<comment type="catalytic activity">
    <reaction evidence="1">
        <text>ATP + protein L-histidine = ADP + protein N-phospho-L-histidine.</text>
        <dbReference type="EC" id="2.7.13.3"/>
    </reaction>
</comment>
<dbReference type="SMART" id="SM00387">
    <property type="entry name" value="HATPase_c"/>
    <property type="match status" value="1"/>
</dbReference>
<feature type="transmembrane region" description="Helical" evidence="9">
    <location>
        <begin position="25"/>
        <end position="45"/>
    </location>
</feature>
<dbReference type="InterPro" id="IPR004358">
    <property type="entry name" value="Sig_transdc_His_kin-like_C"/>
</dbReference>
<dbReference type="PANTHER" id="PTHR43065">
    <property type="entry name" value="SENSOR HISTIDINE KINASE"/>
    <property type="match status" value="1"/>
</dbReference>
<dbReference type="EC" id="2.7.13.3" evidence="2"/>
<organism evidence="13 14">
    <name type="scientific">Xanthobacter agilis</name>
    <dbReference type="NCBI Taxonomy" id="47492"/>
    <lineage>
        <taxon>Bacteria</taxon>
        <taxon>Pseudomonadati</taxon>
        <taxon>Pseudomonadota</taxon>
        <taxon>Alphaproteobacteria</taxon>
        <taxon>Hyphomicrobiales</taxon>
        <taxon>Xanthobacteraceae</taxon>
        <taxon>Xanthobacter</taxon>
    </lineage>
</organism>
<evidence type="ECO:0000313" key="13">
    <source>
        <dbReference type="EMBL" id="MDQ0505735.1"/>
    </source>
</evidence>
<dbReference type="PROSITE" id="PS50113">
    <property type="entry name" value="PAC"/>
    <property type="match status" value="1"/>
</dbReference>
<dbReference type="InterPro" id="IPR000014">
    <property type="entry name" value="PAS"/>
</dbReference>
<keyword evidence="8" id="KW-0902">Two-component regulatory system</keyword>
<evidence type="ECO:0000259" key="11">
    <source>
        <dbReference type="PROSITE" id="PS50112"/>
    </source>
</evidence>
<dbReference type="PROSITE" id="PS50109">
    <property type="entry name" value="HIS_KIN"/>
    <property type="match status" value="1"/>
</dbReference>
<dbReference type="InterPro" id="IPR005467">
    <property type="entry name" value="His_kinase_dom"/>
</dbReference>
<dbReference type="InterPro" id="IPR003594">
    <property type="entry name" value="HATPase_dom"/>
</dbReference>
<keyword evidence="6 13" id="KW-0418">Kinase</keyword>